<dbReference type="AlphaFoldDB" id="A0AAN6NNN9"/>
<feature type="region of interest" description="Disordered" evidence="1">
    <location>
        <begin position="28"/>
        <end position="62"/>
    </location>
</feature>
<name>A0AAN6NNN9_9PEZI</name>
<evidence type="ECO:0000313" key="2">
    <source>
        <dbReference type="EMBL" id="KAK3948344.1"/>
    </source>
</evidence>
<organism evidence="2 3">
    <name type="scientific">Pseudoneurospora amorphoporcata</name>
    <dbReference type="NCBI Taxonomy" id="241081"/>
    <lineage>
        <taxon>Eukaryota</taxon>
        <taxon>Fungi</taxon>
        <taxon>Dikarya</taxon>
        <taxon>Ascomycota</taxon>
        <taxon>Pezizomycotina</taxon>
        <taxon>Sordariomycetes</taxon>
        <taxon>Sordariomycetidae</taxon>
        <taxon>Sordariales</taxon>
        <taxon>Sordariaceae</taxon>
        <taxon>Pseudoneurospora</taxon>
    </lineage>
</organism>
<gene>
    <name evidence="2" type="ORF">QBC32DRAFT_317895</name>
</gene>
<proteinExistence type="predicted"/>
<comment type="caution">
    <text evidence="2">The sequence shown here is derived from an EMBL/GenBank/DDBJ whole genome shotgun (WGS) entry which is preliminary data.</text>
</comment>
<reference evidence="2" key="2">
    <citation type="submission" date="2023-06" db="EMBL/GenBank/DDBJ databases">
        <authorList>
            <consortium name="Lawrence Berkeley National Laboratory"/>
            <person name="Mondo S.J."/>
            <person name="Hensen N."/>
            <person name="Bonometti L."/>
            <person name="Westerberg I."/>
            <person name="Brannstrom I.O."/>
            <person name="Guillou S."/>
            <person name="Cros-Aarteil S."/>
            <person name="Calhoun S."/>
            <person name="Haridas S."/>
            <person name="Kuo A."/>
            <person name="Pangilinan J."/>
            <person name="Riley R."/>
            <person name="Labutti K."/>
            <person name="Andreopoulos B."/>
            <person name="Lipzen A."/>
            <person name="Chen C."/>
            <person name="Yanf M."/>
            <person name="Daum C."/>
            <person name="Ng V."/>
            <person name="Clum A."/>
            <person name="Steindorff A."/>
            <person name="Ohm R."/>
            <person name="Martin F."/>
            <person name="Silar P."/>
            <person name="Natvig D."/>
            <person name="Lalanne C."/>
            <person name="Gautier V."/>
            <person name="Ament-Velasquez S.L."/>
            <person name="Kruys A."/>
            <person name="Hutchinson M.I."/>
            <person name="Powell A.J."/>
            <person name="Barry K."/>
            <person name="Miller A.N."/>
            <person name="Grigoriev I.V."/>
            <person name="Debuchy R."/>
            <person name="Gladieux P."/>
            <person name="Thoren M.H."/>
            <person name="Johannesson H."/>
        </authorList>
    </citation>
    <scope>NUCLEOTIDE SEQUENCE</scope>
    <source>
        <strain evidence="2">CBS 626.80</strain>
    </source>
</reference>
<dbReference type="EMBL" id="MU859268">
    <property type="protein sequence ID" value="KAK3948344.1"/>
    <property type="molecule type" value="Genomic_DNA"/>
</dbReference>
<accession>A0AAN6NNN9</accession>
<protein>
    <submittedName>
        <fullName evidence="2">Uncharacterized protein</fullName>
    </submittedName>
</protein>
<sequence>MACGLPTKAARSRMEHNAKFEEAWWKDEQLQNKRKKTTPKNDPYDFCRRPTTEHPPDYGGPPLERCVTAVSIEPDSQEPTKVTHSNTEALNTIENRDAKNDIYSSISKVISGISESDTCSTCSKHKQKLIGSFIHPVFPQFPSWESSPRSRARRRRAKKQHKTEDSDEDNRKEDKNKNKEHGKFRATLSRIPHAIEERLARIEQK</sequence>
<evidence type="ECO:0000313" key="3">
    <source>
        <dbReference type="Proteomes" id="UP001303222"/>
    </source>
</evidence>
<reference evidence="2" key="1">
    <citation type="journal article" date="2023" name="Mol. Phylogenet. Evol.">
        <title>Genome-scale phylogeny and comparative genomics of the fungal order Sordariales.</title>
        <authorList>
            <person name="Hensen N."/>
            <person name="Bonometti L."/>
            <person name="Westerberg I."/>
            <person name="Brannstrom I.O."/>
            <person name="Guillou S."/>
            <person name="Cros-Aarteil S."/>
            <person name="Calhoun S."/>
            <person name="Haridas S."/>
            <person name="Kuo A."/>
            <person name="Mondo S."/>
            <person name="Pangilinan J."/>
            <person name="Riley R."/>
            <person name="LaButti K."/>
            <person name="Andreopoulos B."/>
            <person name="Lipzen A."/>
            <person name="Chen C."/>
            <person name="Yan M."/>
            <person name="Daum C."/>
            <person name="Ng V."/>
            <person name="Clum A."/>
            <person name="Steindorff A."/>
            <person name="Ohm R.A."/>
            <person name="Martin F."/>
            <person name="Silar P."/>
            <person name="Natvig D.O."/>
            <person name="Lalanne C."/>
            <person name="Gautier V."/>
            <person name="Ament-Velasquez S.L."/>
            <person name="Kruys A."/>
            <person name="Hutchinson M.I."/>
            <person name="Powell A.J."/>
            <person name="Barry K."/>
            <person name="Miller A.N."/>
            <person name="Grigoriev I.V."/>
            <person name="Debuchy R."/>
            <person name="Gladieux P."/>
            <person name="Hiltunen Thoren M."/>
            <person name="Johannesson H."/>
        </authorList>
    </citation>
    <scope>NUCLEOTIDE SEQUENCE</scope>
    <source>
        <strain evidence="2">CBS 626.80</strain>
    </source>
</reference>
<feature type="compositionally biased region" description="Basic and acidic residues" evidence="1">
    <location>
        <begin position="42"/>
        <end position="56"/>
    </location>
</feature>
<dbReference type="Proteomes" id="UP001303222">
    <property type="component" value="Unassembled WGS sequence"/>
</dbReference>
<evidence type="ECO:0000256" key="1">
    <source>
        <dbReference type="SAM" id="MobiDB-lite"/>
    </source>
</evidence>
<feature type="compositionally biased region" description="Basic residues" evidence="1">
    <location>
        <begin position="150"/>
        <end position="161"/>
    </location>
</feature>
<feature type="compositionally biased region" description="Basic and acidic residues" evidence="1">
    <location>
        <begin position="169"/>
        <end position="183"/>
    </location>
</feature>
<keyword evidence="3" id="KW-1185">Reference proteome</keyword>
<feature type="region of interest" description="Disordered" evidence="1">
    <location>
        <begin position="140"/>
        <end position="191"/>
    </location>
</feature>